<dbReference type="AlphaFoldDB" id="A0A5D3FAL3"/>
<reference evidence="1 2" key="1">
    <citation type="submission" date="2019-08" db="EMBL/GenBank/DDBJ databases">
        <title>Actinomadura sp. nov. CYP1-5 isolated from mountain soil.</title>
        <authorList>
            <person name="Songsumanus A."/>
            <person name="Kuncharoen N."/>
            <person name="Kudo T."/>
            <person name="Yuki M."/>
            <person name="Igarashi Y."/>
            <person name="Tanasupawat S."/>
        </authorList>
    </citation>
    <scope>NUCLEOTIDE SEQUENCE [LARGE SCALE GENOMIC DNA]</scope>
    <source>
        <strain evidence="1 2">CYP1-5</strain>
    </source>
</reference>
<dbReference type="Proteomes" id="UP000323505">
    <property type="component" value="Unassembled WGS sequence"/>
</dbReference>
<comment type="caution">
    <text evidence="1">The sequence shown here is derived from an EMBL/GenBank/DDBJ whole genome shotgun (WGS) entry which is preliminary data.</text>
</comment>
<proteinExistence type="predicted"/>
<protein>
    <submittedName>
        <fullName evidence="1">Uncharacterized protein</fullName>
    </submittedName>
</protein>
<sequence length="65" mass="7231">MSAERPTYNVRLIPWEHGYEVHVDCVGVTQASDRNDIEEMARDFVATEFDVPADSFDLAISDGAA</sequence>
<gene>
    <name evidence="1" type="ORF">FXF68_30995</name>
</gene>
<dbReference type="EMBL" id="VSRQ01000007">
    <property type="protein sequence ID" value="TYK45112.1"/>
    <property type="molecule type" value="Genomic_DNA"/>
</dbReference>
<evidence type="ECO:0000313" key="2">
    <source>
        <dbReference type="Proteomes" id="UP000323505"/>
    </source>
</evidence>
<evidence type="ECO:0000313" key="1">
    <source>
        <dbReference type="EMBL" id="TYK45112.1"/>
    </source>
</evidence>
<dbReference type="RefSeq" id="WP_148765453.1">
    <property type="nucleotide sequence ID" value="NZ_VSRQ01000007.1"/>
</dbReference>
<keyword evidence="2" id="KW-1185">Reference proteome</keyword>
<accession>A0A5D3FAL3</accession>
<organism evidence="1 2">
    <name type="scientific">Actinomadura decatromicini</name>
    <dbReference type="NCBI Taxonomy" id="2604572"/>
    <lineage>
        <taxon>Bacteria</taxon>
        <taxon>Bacillati</taxon>
        <taxon>Actinomycetota</taxon>
        <taxon>Actinomycetes</taxon>
        <taxon>Streptosporangiales</taxon>
        <taxon>Thermomonosporaceae</taxon>
        <taxon>Actinomadura</taxon>
    </lineage>
</organism>
<name>A0A5D3FAL3_9ACTN</name>